<proteinExistence type="predicted"/>
<dbReference type="STRING" id="314283.MED297_07671"/>
<accession>A4BKJ7</accession>
<protein>
    <submittedName>
        <fullName evidence="1">Uncharacterized protein</fullName>
    </submittedName>
</protein>
<keyword evidence="2" id="KW-1185">Reference proteome</keyword>
<dbReference type="Proteomes" id="UP000005953">
    <property type="component" value="Unassembled WGS sequence"/>
</dbReference>
<gene>
    <name evidence="1" type="ORF">MED297_07671</name>
</gene>
<dbReference type="AlphaFoldDB" id="A4BKJ7"/>
<comment type="caution">
    <text evidence="1">The sequence shown here is derived from an EMBL/GenBank/DDBJ whole genome shotgun (WGS) entry which is preliminary data.</text>
</comment>
<dbReference type="HOGENOM" id="CLU_2571377_0_0_6"/>
<organism evidence="1 2">
    <name type="scientific">Reinekea blandensis MED297</name>
    <dbReference type="NCBI Taxonomy" id="314283"/>
    <lineage>
        <taxon>Bacteria</taxon>
        <taxon>Pseudomonadati</taxon>
        <taxon>Pseudomonadota</taxon>
        <taxon>Gammaproteobacteria</taxon>
        <taxon>Oceanospirillales</taxon>
        <taxon>Saccharospirillaceae</taxon>
        <taxon>Reinekea</taxon>
    </lineage>
</organism>
<sequence length="81" mass="9281">MVLLAISNVTFAFNEKDIPIGDYLWTYKCETVKGTYYMDGFYPVHILNKTMRHALKNPPSGYDSHLSALAVIVNFKCNKYV</sequence>
<reference evidence="1 2" key="1">
    <citation type="submission" date="2006-02" db="EMBL/GenBank/DDBJ databases">
        <authorList>
            <person name="Pinhassi J."/>
            <person name="Pedros-Alio C."/>
            <person name="Ferriera S."/>
            <person name="Johnson J."/>
            <person name="Kravitz S."/>
            <person name="Halpern A."/>
            <person name="Remington K."/>
            <person name="Beeson K."/>
            <person name="Tran B."/>
            <person name="Rogers Y.-H."/>
            <person name="Friedman R."/>
            <person name="Venter J.C."/>
        </authorList>
    </citation>
    <scope>NUCLEOTIDE SEQUENCE [LARGE SCALE GENOMIC DNA]</scope>
    <source>
        <strain evidence="1 2">MED297</strain>
    </source>
</reference>
<evidence type="ECO:0000313" key="1">
    <source>
        <dbReference type="EMBL" id="EAR07350.1"/>
    </source>
</evidence>
<name>A4BKJ7_9GAMM</name>
<dbReference type="EMBL" id="AAOE01000046">
    <property type="protein sequence ID" value="EAR07350.1"/>
    <property type="molecule type" value="Genomic_DNA"/>
</dbReference>
<evidence type="ECO:0000313" key="2">
    <source>
        <dbReference type="Proteomes" id="UP000005953"/>
    </source>
</evidence>